<dbReference type="OrthoDB" id="4231069at2"/>
<accession>A0A1H4T4K8</accession>
<evidence type="ECO:0000313" key="2">
    <source>
        <dbReference type="EMBL" id="SEC51347.1"/>
    </source>
</evidence>
<sequence length="96" mass="10377">MSVISVDTELLHLQSGRVRGTMERISADIRAMNQGLTALQGSWRGNASASFQSLVAEWAATQNRVEASMAAINSALAQAAAQYRDVELTNAQRFAH</sequence>
<dbReference type="RefSeq" id="WP_066214246.1">
    <property type="nucleotide sequence ID" value="NZ_FNSN01000003.1"/>
</dbReference>
<dbReference type="InterPro" id="IPR010310">
    <property type="entry name" value="T7SS_ESAT-6-like"/>
</dbReference>
<dbReference type="NCBIfam" id="TIGR03930">
    <property type="entry name" value="WXG100_ESAT6"/>
    <property type="match status" value="1"/>
</dbReference>
<dbReference type="InterPro" id="IPR036689">
    <property type="entry name" value="ESAT-6-like_sf"/>
</dbReference>
<protein>
    <recommendedName>
        <fullName evidence="1">ESAT-6-like protein</fullName>
    </recommendedName>
</protein>
<proteinExistence type="inferred from homology"/>
<organism evidence="2 3">
    <name type="scientific">Arthrobacter woluwensis</name>
    <dbReference type="NCBI Taxonomy" id="156980"/>
    <lineage>
        <taxon>Bacteria</taxon>
        <taxon>Bacillati</taxon>
        <taxon>Actinomycetota</taxon>
        <taxon>Actinomycetes</taxon>
        <taxon>Micrococcales</taxon>
        <taxon>Micrococcaceae</taxon>
        <taxon>Arthrobacter</taxon>
    </lineage>
</organism>
<dbReference type="SUPFAM" id="SSF140453">
    <property type="entry name" value="EsxAB dimer-like"/>
    <property type="match status" value="1"/>
</dbReference>
<evidence type="ECO:0000256" key="1">
    <source>
        <dbReference type="RuleBase" id="RU362001"/>
    </source>
</evidence>
<name>A0A1H4T4K8_9MICC</name>
<reference evidence="2 3" key="1">
    <citation type="submission" date="2016-10" db="EMBL/GenBank/DDBJ databases">
        <authorList>
            <person name="de Groot N.N."/>
        </authorList>
    </citation>
    <scope>NUCLEOTIDE SEQUENCE [LARGE SCALE GENOMIC DNA]</scope>
    <source>
        <strain evidence="2 3">DSM 10495</strain>
    </source>
</reference>
<dbReference type="AlphaFoldDB" id="A0A1H4T4K8"/>
<keyword evidence="3" id="KW-1185">Reference proteome</keyword>
<evidence type="ECO:0000313" key="3">
    <source>
        <dbReference type="Proteomes" id="UP000182652"/>
    </source>
</evidence>
<gene>
    <name evidence="2" type="ORF">SAMN04489745_3059</name>
</gene>
<dbReference type="EMBL" id="FNSN01000003">
    <property type="protein sequence ID" value="SEC51347.1"/>
    <property type="molecule type" value="Genomic_DNA"/>
</dbReference>
<dbReference type="Pfam" id="PF06013">
    <property type="entry name" value="WXG100"/>
    <property type="match status" value="1"/>
</dbReference>
<comment type="similarity">
    <text evidence="1">Belongs to the WXG100 family.</text>
</comment>
<dbReference type="Gene3D" id="1.10.287.1060">
    <property type="entry name" value="ESAT-6-like"/>
    <property type="match status" value="1"/>
</dbReference>
<dbReference type="STRING" id="156980.SAMN04489745_3059"/>
<dbReference type="Proteomes" id="UP000182652">
    <property type="component" value="Unassembled WGS sequence"/>
</dbReference>